<dbReference type="InterPro" id="IPR047525">
    <property type="entry name" value="TfoX-like"/>
</dbReference>
<evidence type="ECO:0000313" key="4">
    <source>
        <dbReference type="Proteomes" id="UP001165498"/>
    </source>
</evidence>
<sequence length="182" mass="19084">MQTDPDHIAYLLELLSGLGPVSARRMFGGHGIYHDGLMIAVVVEQRPYLKVDDLTRADFAAAGCEVWTYGGKGKPIEMGYWSVPDEAMDSAEAMTPWARRAYAAALRKANAPRPAKKPLAAKKAAAKKPAAATKKATAAKKAATVKKPAAAKKSGVAKQSGTARQSGTLRKTGAAKKPGPAA</sequence>
<dbReference type="EMBL" id="JANFQO010000009">
    <property type="protein sequence ID" value="MCQ4165441.1"/>
    <property type="molecule type" value="Genomic_DNA"/>
</dbReference>
<accession>A0ABT1QT44</accession>
<proteinExistence type="predicted"/>
<dbReference type="Pfam" id="PF04993">
    <property type="entry name" value="TfoX_N"/>
    <property type="match status" value="1"/>
</dbReference>
<protein>
    <submittedName>
        <fullName evidence="3">TfoX/Sxy family protein</fullName>
    </submittedName>
</protein>
<organism evidence="3 4">
    <name type="scientific">Tahibacter harae</name>
    <dbReference type="NCBI Taxonomy" id="2963937"/>
    <lineage>
        <taxon>Bacteria</taxon>
        <taxon>Pseudomonadati</taxon>
        <taxon>Pseudomonadota</taxon>
        <taxon>Gammaproteobacteria</taxon>
        <taxon>Lysobacterales</taxon>
        <taxon>Rhodanobacteraceae</taxon>
        <taxon>Tahibacter</taxon>
    </lineage>
</organism>
<feature type="compositionally biased region" description="Basic residues" evidence="1">
    <location>
        <begin position="114"/>
        <end position="126"/>
    </location>
</feature>
<dbReference type="PANTHER" id="PTHR36121:SF1">
    <property type="entry name" value="PROTEIN SXY"/>
    <property type="match status" value="1"/>
</dbReference>
<feature type="domain" description="TfoX N-terminal" evidence="2">
    <location>
        <begin position="13"/>
        <end position="105"/>
    </location>
</feature>
<dbReference type="PANTHER" id="PTHR36121">
    <property type="entry name" value="PROTEIN SXY"/>
    <property type="match status" value="1"/>
</dbReference>
<dbReference type="Gene3D" id="3.30.1460.30">
    <property type="entry name" value="YgaC/TfoX-N like chaperone"/>
    <property type="match status" value="1"/>
</dbReference>
<dbReference type="Proteomes" id="UP001165498">
    <property type="component" value="Unassembled WGS sequence"/>
</dbReference>
<feature type="compositionally biased region" description="Low complexity" evidence="1">
    <location>
        <begin position="127"/>
        <end position="153"/>
    </location>
</feature>
<reference evidence="3" key="1">
    <citation type="submission" date="2022-07" db="EMBL/GenBank/DDBJ databases">
        <title>Tahibacter sp., a new gammaproteobacterium isolated from the silt sample collected at pig farm.</title>
        <authorList>
            <person name="Chen H."/>
        </authorList>
    </citation>
    <scope>NUCLEOTIDE SEQUENCE</scope>
    <source>
        <strain evidence="3">P2K</strain>
    </source>
</reference>
<feature type="region of interest" description="Disordered" evidence="1">
    <location>
        <begin position="113"/>
        <end position="182"/>
    </location>
</feature>
<dbReference type="RefSeq" id="WP_255914620.1">
    <property type="nucleotide sequence ID" value="NZ_JANFQO010000009.1"/>
</dbReference>
<feature type="compositionally biased region" description="Polar residues" evidence="1">
    <location>
        <begin position="157"/>
        <end position="169"/>
    </location>
</feature>
<evidence type="ECO:0000259" key="2">
    <source>
        <dbReference type="Pfam" id="PF04993"/>
    </source>
</evidence>
<dbReference type="InterPro" id="IPR007076">
    <property type="entry name" value="TfoX_N"/>
</dbReference>
<evidence type="ECO:0000256" key="1">
    <source>
        <dbReference type="SAM" id="MobiDB-lite"/>
    </source>
</evidence>
<gene>
    <name evidence="3" type="ORF">NM961_12045</name>
</gene>
<comment type="caution">
    <text evidence="3">The sequence shown here is derived from an EMBL/GenBank/DDBJ whole genome shotgun (WGS) entry which is preliminary data.</text>
</comment>
<evidence type="ECO:0000313" key="3">
    <source>
        <dbReference type="EMBL" id="MCQ4165441.1"/>
    </source>
</evidence>
<name>A0ABT1QT44_9GAMM</name>
<keyword evidence="4" id="KW-1185">Reference proteome</keyword>
<dbReference type="SUPFAM" id="SSF159894">
    <property type="entry name" value="YgaC/TfoX-N like"/>
    <property type="match status" value="1"/>
</dbReference>